<accession>A0A1I4XLT3</accession>
<dbReference type="Proteomes" id="UP000199339">
    <property type="component" value="Unassembled WGS sequence"/>
</dbReference>
<evidence type="ECO:0000313" key="2">
    <source>
        <dbReference type="Proteomes" id="UP000199339"/>
    </source>
</evidence>
<dbReference type="OrthoDB" id="5477453at2"/>
<evidence type="ECO:0008006" key="3">
    <source>
        <dbReference type="Google" id="ProtNLM"/>
    </source>
</evidence>
<proteinExistence type="predicted"/>
<dbReference type="EMBL" id="FOUR01000006">
    <property type="protein sequence ID" value="SFN26772.1"/>
    <property type="molecule type" value="Genomic_DNA"/>
</dbReference>
<evidence type="ECO:0000313" key="1">
    <source>
        <dbReference type="EMBL" id="SFN26772.1"/>
    </source>
</evidence>
<reference evidence="2" key="1">
    <citation type="submission" date="2016-10" db="EMBL/GenBank/DDBJ databases">
        <authorList>
            <person name="Varghese N."/>
            <person name="Submissions S."/>
        </authorList>
    </citation>
    <scope>NUCLEOTIDE SEQUENCE [LARGE SCALE GENOMIC DNA]</scope>
    <source>
        <strain evidence="2">CGMCC 1.6775</strain>
    </source>
</reference>
<organism evidence="1 2">
    <name type="scientific">Marinobacter pelagius</name>
    <dbReference type="NCBI Taxonomy" id="379482"/>
    <lineage>
        <taxon>Bacteria</taxon>
        <taxon>Pseudomonadati</taxon>
        <taxon>Pseudomonadota</taxon>
        <taxon>Gammaproteobacteria</taxon>
        <taxon>Pseudomonadales</taxon>
        <taxon>Marinobacteraceae</taxon>
        <taxon>Marinobacter</taxon>
    </lineage>
</organism>
<sequence length="989" mass="103761">MFKKTLISLAVASSVGLTGCWSSGDEGANANPDYQISNPELDGKTWPYFNPVTGDLPLPNDLIFQSDDPETTINEADGSFNVADTAPPVTSALNDLSGASTVAPAVVEFNGQIDPETVDSRAFIQNPLAGEEGQPPIIPNPNQNVFLVQLEYAGGDPVRGLGAGESPTIPLAITAQVAAGAAPQDLSGRDAAAAGQYLASLVSDPEYVAEVVTLDGNSAIRINPTKPLNPFKRYLVIVTDEVLDIYGDPIVQDPLYRDVADPDRVLGNPTALAPVRRIVDGFWEKVASSFFALPNQVRPEAAALTEEDIALTYSFTTSNDQDVLQYIAEPKAYFEETILGSIRFNAVTEAREAGETDFFTLLQIGQDAVDAAAATVDAQATQLVQAFTQADLLPTPQDRSGTATFGEPQDVTQVSAIASQFVEFGQVNLVQGTIDLPYYLTAPTGTSDAEGSVINTESWEANSALAAAAGDQLGVEFAQSDTNVSTVVNYRFPFPAKTTDVTVPVMVLYPATYDGSTPLETVMYMHGITTDRSTALTFGSALAHNSQVAVVVIDQPLHGVTPFSEQDQIDLATRLLAAGQDAGLPPFLAPDQSFWPTGDNIALTLNGEIAFAFTAVTLDSNPESGVSIDDGIDETERAIIEGTIAAALTDTGTGNAGLDTAIRSLRSFENTVANAGSTVPGIAKTEVERHFDFTANASSMPTAMTETEGDSGSLFINLTNFTNTRDKNRQAVVDLLNVRVSLGGLDFDGTEGADLNQNSVYFTGHSLGTIVGAPFVAVANASAPARDDIIAAQLLTPGAGIVRMLENSPTFAPRILGGLQAAAGLEQGDADLETFLNVFQAAIDSTDPINFAGSLNESGTPVLLSQVNGDQVIPNDPLANPLGAAFDAYLSGTEPFANLLNATAVTNANEVDLGLGDGTLGVPLLNAAITRYTEGTHGTPVLPQDGPLDERVFAEMVRQTASVVATAGGAVILNAEDQDPDITEIVQQE</sequence>
<name>A0A1I4XLT3_9GAMM</name>
<dbReference type="Gene3D" id="3.40.50.1820">
    <property type="entry name" value="alpha/beta hydrolase"/>
    <property type="match status" value="1"/>
</dbReference>
<keyword evidence="2" id="KW-1185">Reference proteome</keyword>
<gene>
    <name evidence="1" type="ORF">SAMN04487961_2643</name>
</gene>
<protein>
    <recommendedName>
        <fullName evidence="3">Virulence factor lipase-like protein</fullName>
    </recommendedName>
</protein>
<dbReference type="AlphaFoldDB" id="A0A1I4XLT3"/>
<dbReference type="SUPFAM" id="SSF53474">
    <property type="entry name" value="alpha/beta-Hydrolases"/>
    <property type="match status" value="2"/>
</dbReference>
<dbReference type="RefSeq" id="WP_092004395.1">
    <property type="nucleotide sequence ID" value="NZ_FOUR01000006.1"/>
</dbReference>
<dbReference type="InterPro" id="IPR029058">
    <property type="entry name" value="AB_hydrolase_fold"/>
</dbReference>
<dbReference type="PROSITE" id="PS51257">
    <property type="entry name" value="PROKAR_LIPOPROTEIN"/>
    <property type="match status" value="1"/>
</dbReference>